<evidence type="ECO:0000313" key="3">
    <source>
        <dbReference type="Proteomes" id="UP001141253"/>
    </source>
</evidence>
<name>A0ABQ9AUF8_9ROSI</name>
<accession>A0ABQ9AUF8</accession>
<organism evidence="2 3">
    <name type="scientific">Salix suchowensis</name>
    <dbReference type="NCBI Taxonomy" id="1278906"/>
    <lineage>
        <taxon>Eukaryota</taxon>
        <taxon>Viridiplantae</taxon>
        <taxon>Streptophyta</taxon>
        <taxon>Embryophyta</taxon>
        <taxon>Tracheophyta</taxon>
        <taxon>Spermatophyta</taxon>
        <taxon>Magnoliopsida</taxon>
        <taxon>eudicotyledons</taxon>
        <taxon>Gunneridae</taxon>
        <taxon>Pentapetalae</taxon>
        <taxon>rosids</taxon>
        <taxon>fabids</taxon>
        <taxon>Malpighiales</taxon>
        <taxon>Salicaceae</taxon>
        <taxon>Saliceae</taxon>
        <taxon>Salix</taxon>
    </lineage>
</organism>
<proteinExistence type="predicted"/>
<keyword evidence="3" id="KW-1185">Reference proteome</keyword>
<dbReference type="Proteomes" id="UP001141253">
    <property type="component" value="Chromosome 13"/>
</dbReference>
<reference evidence="2" key="2">
    <citation type="journal article" date="2023" name="Int. J. Mol. Sci.">
        <title>De Novo Assembly and Annotation of 11 Diverse Shrub Willow (Salix) Genomes Reveals Novel Gene Organization in Sex-Linked Regions.</title>
        <authorList>
            <person name="Hyden B."/>
            <person name="Feng K."/>
            <person name="Yates T.B."/>
            <person name="Jawdy S."/>
            <person name="Cereghino C."/>
            <person name="Smart L.B."/>
            <person name="Muchero W."/>
        </authorList>
    </citation>
    <scope>NUCLEOTIDE SEQUENCE</scope>
    <source>
        <tissue evidence="2">Shoot tip</tissue>
    </source>
</reference>
<feature type="region of interest" description="Disordered" evidence="1">
    <location>
        <begin position="1"/>
        <end position="23"/>
    </location>
</feature>
<evidence type="ECO:0000313" key="2">
    <source>
        <dbReference type="EMBL" id="KAJ6360447.1"/>
    </source>
</evidence>
<dbReference type="EMBL" id="JAPFFI010000015">
    <property type="protein sequence ID" value="KAJ6360447.1"/>
    <property type="molecule type" value="Genomic_DNA"/>
</dbReference>
<gene>
    <name evidence="2" type="ORF">OIU77_004460</name>
</gene>
<evidence type="ECO:0000256" key="1">
    <source>
        <dbReference type="SAM" id="MobiDB-lite"/>
    </source>
</evidence>
<protein>
    <submittedName>
        <fullName evidence="2">Uncharacterized protein</fullName>
    </submittedName>
</protein>
<sequence length="83" mass="9512">MLMMVEARLQSSSSSSSNRRRRSLCSASLEVFSRRREVATTSRGSNQLWPDKCLFSRQGCILHVMEILSFPLPLSKFMKRSDV</sequence>
<reference evidence="2" key="1">
    <citation type="submission" date="2022-10" db="EMBL/GenBank/DDBJ databases">
        <authorList>
            <person name="Hyden B.L."/>
            <person name="Feng K."/>
            <person name="Yates T."/>
            <person name="Jawdy S."/>
            <person name="Smart L.B."/>
            <person name="Muchero W."/>
        </authorList>
    </citation>
    <scope>NUCLEOTIDE SEQUENCE</scope>
    <source>
        <tissue evidence="2">Shoot tip</tissue>
    </source>
</reference>
<feature type="compositionally biased region" description="Low complexity" evidence="1">
    <location>
        <begin position="8"/>
        <end position="17"/>
    </location>
</feature>
<comment type="caution">
    <text evidence="2">The sequence shown here is derived from an EMBL/GenBank/DDBJ whole genome shotgun (WGS) entry which is preliminary data.</text>
</comment>